<evidence type="ECO:0000256" key="2">
    <source>
        <dbReference type="SAM" id="MobiDB-lite"/>
    </source>
</evidence>
<dbReference type="PROSITE" id="PS50853">
    <property type="entry name" value="FN3"/>
    <property type="match status" value="1"/>
</dbReference>
<evidence type="ECO:0000259" key="3">
    <source>
        <dbReference type="PROSITE" id="PS50200"/>
    </source>
</evidence>
<dbReference type="Gene3D" id="3.10.20.90">
    <property type="entry name" value="Phosphatidylinositol 3-kinase Catalytic Subunit, Chain A, domain 1"/>
    <property type="match status" value="1"/>
</dbReference>
<dbReference type="InterPro" id="IPR036770">
    <property type="entry name" value="Ankyrin_rpt-contain_sf"/>
</dbReference>
<evidence type="ECO:0000256" key="1">
    <source>
        <dbReference type="PROSITE-ProRule" id="PRU00023"/>
    </source>
</evidence>
<feature type="region of interest" description="Disordered" evidence="2">
    <location>
        <begin position="971"/>
        <end position="992"/>
    </location>
</feature>
<dbReference type="SMART" id="SM00060">
    <property type="entry name" value="FN3"/>
    <property type="match status" value="1"/>
</dbReference>
<dbReference type="InterPro" id="IPR003961">
    <property type="entry name" value="FN3_dom"/>
</dbReference>
<evidence type="ECO:0000313" key="5">
    <source>
        <dbReference type="EMBL" id="KAL0278366.1"/>
    </source>
</evidence>
<feature type="region of interest" description="Disordered" evidence="2">
    <location>
        <begin position="809"/>
        <end position="833"/>
    </location>
</feature>
<feature type="domain" description="Fibronectin type-III" evidence="4">
    <location>
        <begin position="180"/>
        <end position="284"/>
    </location>
</feature>
<dbReference type="GO" id="GO:0061172">
    <property type="term" value="P:regulation of establishment of bipolar cell polarity"/>
    <property type="evidence" value="ECO:0007669"/>
    <property type="project" value="TreeGrafter"/>
</dbReference>
<feature type="compositionally biased region" description="Basic and acidic residues" evidence="2">
    <location>
        <begin position="580"/>
        <end position="596"/>
    </location>
</feature>
<proteinExistence type="predicted"/>
<comment type="caution">
    <text evidence="5">The sequence shown here is derived from an EMBL/GenBank/DDBJ whole genome shotgun (WGS) entry which is preliminary data.</text>
</comment>
<dbReference type="GO" id="GO:0007165">
    <property type="term" value="P:signal transduction"/>
    <property type="evidence" value="ECO:0007669"/>
    <property type="project" value="InterPro"/>
</dbReference>
<dbReference type="Pfam" id="PF13637">
    <property type="entry name" value="Ank_4"/>
    <property type="match status" value="1"/>
</dbReference>
<dbReference type="InterPro" id="IPR013783">
    <property type="entry name" value="Ig-like_fold"/>
</dbReference>
<sequence>MDFWVDGFKANNKKKLDKINKINIHLHALFSAVEHGHVEKARTILESTDVDVNSLNGDNLTPLDVAVLTNHRSLAKMLLAFGAQEGNHFQNPEKLGVHLKNLLIEAEKRIQDINGGLLTPDQNAPPNLNNNRASFSTGSHTSTVTGCHGGAMDSEKDLILWERKAKGLKKMLLGFEQTRPPEVPQLVAVDVTGTNSVLVRFQGPEHQDSSICTKFKVQWSKSETFGVIAGEREITDVKQLECSINDLSHGKRYWFRMACGNLKGYGNFKMSTPSSVVPSSWRDGQKQEPRFAGRLHQLDELFSDIRNLRPENASEIKDFDQEKQGETPALQRRNQKKKTTIKQLFTVTGKFQKNLKRGIYLVSLFYHDDRVLVTNEDFLPAVEVDETYPSSIYNDLHWFMKVACTWNDVKSLKQDMEKYLTSTTSHFRIKLLQAAQQMQSSLSTHDLGQLYYRPIRDAQGTLVFCTINHCPTPKSISVLNLRWTPISKIQKKIFTSEESKISELLMTSIPSQITYHQHSNIKLSRGLYLGYLKMRSSVDLIQIIVPTKTPNVLPHCKIRDNPHISSEEWEWLKRSSTRHKSGEAPTKDDPDAKETEQQQIFVEQVASTARRLFSYLDVSLEDAMSHRLYDLEVVDLNPDISFLIIVPPAETSCSVPGQKDVLLERGDLMSVPVQVFEMVHLGTYQPEVISRYSRLSCILELDLILAQHSHREAFSSSEIQLTKNRLSKLQELQTQLNSVWKSVRWIMDVIAFARDRGTSIASGQSTAKQPQNPKCQGLQPAASLSNMLTSCNSSNIPGVPMKHLLALTRKKESSKKSPNRLTKSKCLKENHQHMKCEKRSLLHIPDSPKDPKLLKSNVSRGSWPGPGVENGSSLLESSFSKSEQHLNVSKDDGDIKTYTRKYSGSDCSGSSHYVTIQTASNSSITSQSIGNFEAQHPVRSVMSSIGNRLPFSKSEDHLLIADDFRLFNSSRDHKESRSRSNQMSTMSVSATNSPLLPPKNLYNLMNTNADSALSIANTNASGSLHSISSDESTAAVVSLPVTVPMRNRMGSTTAEAVQHSASLLSLAKPIIPTASGMFAKPAVPVTSSLNSLTEKPAMKRTVNPPTTLITTGSILSGNTIPVNINQIPARNSDLIDVSNHLDRHISSSLPSFNPLTSVGSLIGRCKSPGKQRQSPVKSPSNAVPSLKRIEMEPFIHTNLPSDIDLLHHPGVPLDSPGSGTTSSASIGGSVTDQFPDPGILAGVAGENDPEDVVEDLKVPTPSSGVLQVYAAYETGLAAGTSLKLHVTPRTSAREVVDLVVKQLNMAVLLKGKDGPIYLGERLKNFCLVAVIGARERCLRDDFKPLQLQNPWKKGRLYVRQKQDVLAALEHSSRQSAFL</sequence>
<name>A0AAW2I994_9NEOP</name>
<feature type="repeat" description="ANK" evidence="1">
    <location>
        <begin position="58"/>
        <end position="84"/>
    </location>
</feature>
<dbReference type="InterPro" id="IPR002110">
    <property type="entry name" value="Ankyrin_rpt"/>
</dbReference>
<feature type="compositionally biased region" description="Low complexity" evidence="2">
    <location>
        <begin position="1215"/>
        <end position="1229"/>
    </location>
</feature>
<organism evidence="5">
    <name type="scientific">Menopon gallinae</name>
    <name type="common">poultry shaft louse</name>
    <dbReference type="NCBI Taxonomy" id="328185"/>
    <lineage>
        <taxon>Eukaryota</taxon>
        <taxon>Metazoa</taxon>
        <taxon>Ecdysozoa</taxon>
        <taxon>Arthropoda</taxon>
        <taxon>Hexapoda</taxon>
        <taxon>Insecta</taxon>
        <taxon>Pterygota</taxon>
        <taxon>Neoptera</taxon>
        <taxon>Paraneoptera</taxon>
        <taxon>Psocodea</taxon>
        <taxon>Troctomorpha</taxon>
        <taxon>Phthiraptera</taxon>
        <taxon>Amblycera</taxon>
        <taxon>Menoponidae</taxon>
        <taxon>Menopon</taxon>
    </lineage>
</organism>
<dbReference type="PROSITE" id="PS50297">
    <property type="entry name" value="ANK_REP_REGION"/>
    <property type="match status" value="1"/>
</dbReference>
<dbReference type="GO" id="GO:0005819">
    <property type="term" value="C:spindle"/>
    <property type="evidence" value="ECO:0007669"/>
    <property type="project" value="TreeGrafter"/>
</dbReference>
<dbReference type="CDD" id="cd00063">
    <property type="entry name" value="FN3"/>
    <property type="match status" value="1"/>
</dbReference>
<dbReference type="InterPro" id="IPR036116">
    <property type="entry name" value="FN3_sf"/>
</dbReference>
<dbReference type="CDD" id="cd17117">
    <property type="entry name" value="RA_ANKFN1_like"/>
    <property type="match status" value="1"/>
</dbReference>
<dbReference type="PANTHER" id="PTHR21437">
    <property type="entry name" value="WIDE AWAKE"/>
    <property type="match status" value="1"/>
</dbReference>
<dbReference type="SUPFAM" id="SSF48403">
    <property type="entry name" value="Ankyrin repeat"/>
    <property type="match status" value="1"/>
</dbReference>
<dbReference type="InterPro" id="IPR000159">
    <property type="entry name" value="RA_dom"/>
</dbReference>
<feature type="region of interest" description="Disordered" evidence="2">
    <location>
        <begin position="313"/>
        <end position="335"/>
    </location>
</feature>
<protein>
    <recommendedName>
        <fullName evidence="6">Ankyrin repeat and fibronectin type-III domain-containing protein 1</fullName>
    </recommendedName>
</protein>
<dbReference type="PANTHER" id="PTHR21437:SF1">
    <property type="entry name" value="WIDE AWAKE"/>
    <property type="match status" value="1"/>
</dbReference>
<dbReference type="EMBL" id="JARGDH010000001">
    <property type="protein sequence ID" value="KAL0278366.1"/>
    <property type="molecule type" value="Genomic_DNA"/>
</dbReference>
<evidence type="ECO:0000259" key="4">
    <source>
        <dbReference type="PROSITE" id="PS50853"/>
    </source>
</evidence>
<dbReference type="EMBL" id="JARGDH010000001">
    <property type="protein sequence ID" value="KAL0278365.1"/>
    <property type="molecule type" value="Genomic_DNA"/>
</dbReference>
<evidence type="ECO:0008006" key="6">
    <source>
        <dbReference type="Google" id="ProtNLM"/>
    </source>
</evidence>
<gene>
    <name evidence="5" type="ORF">PYX00_000202</name>
</gene>
<dbReference type="Gene3D" id="1.25.40.20">
    <property type="entry name" value="Ankyrin repeat-containing domain"/>
    <property type="match status" value="1"/>
</dbReference>
<feature type="domain" description="Ras-associating" evidence="3">
    <location>
        <begin position="1262"/>
        <end position="1363"/>
    </location>
</feature>
<dbReference type="SMART" id="SM00314">
    <property type="entry name" value="RA"/>
    <property type="match status" value="1"/>
</dbReference>
<dbReference type="SUPFAM" id="SSF49265">
    <property type="entry name" value="Fibronectin type III"/>
    <property type="match status" value="1"/>
</dbReference>
<feature type="compositionally biased region" description="Polar residues" evidence="2">
    <location>
        <begin position="979"/>
        <end position="992"/>
    </location>
</feature>
<feature type="region of interest" description="Disordered" evidence="2">
    <location>
        <begin position="575"/>
        <end position="596"/>
    </location>
</feature>
<feature type="region of interest" description="Disordered" evidence="2">
    <location>
        <begin position="1208"/>
        <end position="1229"/>
    </location>
</feature>
<reference evidence="5" key="1">
    <citation type="journal article" date="2024" name="Gigascience">
        <title>Chromosome-level genome of the poultry shaft louse Menopon gallinae provides insight into the host-switching and adaptive evolution of parasitic lice.</title>
        <authorList>
            <person name="Xu Y."/>
            <person name="Ma L."/>
            <person name="Liu S."/>
            <person name="Liang Y."/>
            <person name="Liu Q."/>
            <person name="He Z."/>
            <person name="Tian L."/>
            <person name="Duan Y."/>
            <person name="Cai W."/>
            <person name="Li H."/>
            <person name="Song F."/>
        </authorList>
    </citation>
    <scope>NUCLEOTIDE SEQUENCE</scope>
    <source>
        <strain evidence="5">Cailab_2023a</strain>
    </source>
</reference>
<keyword evidence="1" id="KW-0040">ANK repeat</keyword>
<dbReference type="PROSITE" id="PS50088">
    <property type="entry name" value="ANK_REPEAT"/>
    <property type="match status" value="1"/>
</dbReference>
<dbReference type="Gene3D" id="2.60.40.10">
    <property type="entry name" value="Immunoglobulins"/>
    <property type="match status" value="1"/>
</dbReference>
<feature type="compositionally biased region" description="Basic and acidic residues" evidence="2">
    <location>
        <begin position="313"/>
        <end position="325"/>
    </location>
</feature>
<dbReference type="InterPro" id="IPR039269">
    <property type="entry name" value="ANKFN1"/>
</dbReference>
<dbReference type="SMART" id="SM00248">
    <property type="entry name" value="ANK"/>
    <property type="match status" value="2"/>
</dbReference>
<dbReference type="GO" id="GO:0000132">
    <property type="term" value="P:establishment of mitotic spindle orientation"/>
    <property type="evidence" value="ECO:0007669"/>
    <property type="project" value="TreeGrafter"/>
</dbReference>
<accession>A0AAW2I994</accession>
<dbReference type="PROSITE" id="PS50200">
    <property type="entry name" value="RA"/>
    <property type="match status" value="1"/>
</dbReference>